<gene>
    <name evidence="2" type="ordered locus">VSAL_I0026</name>
</gene>
<protein>
    <recommendedName>
        <fullName evidence="1">DUF2007 domain-containing protein</fullName>
    </recommendedName>
</protein>
<dbReference type="eggNOG" id="ENOG5031EDH">
    <property type="taxonomic scope" value="Bacteria"/>
</dbReference>
<evidence type="ECO:0000313" key="2">
    <source>
        <dbReference type="EMBL" id="CAQ77711.1"/>
    </source>
</evidence>
<dbReference type="RefSeq" id="WP_012548935.1">
    <property type="nucleotide sequence ID" value="NC_011312.1"/>
</dbReference>
<proteinExistence type="predicted"/>
<dbReference type="Pfam" id="PF09413">
    <property type="entry name" value="DUF2007"/>
    <property type="match status" value="1"/>
</dbReference>
<dbReference type="InterPro" id="IPR018551">
    <property type="entry name" value="DUF2007"/>
</dbReference>
<organism evidence="2 3">
    <name type="scientific">Aliivibrio salmonicida (strain LFI1238)</name>
    <name type="common">Vibrio salmonicida (strain LFI1238)</name>
    <dbReference type="NCBI Taxonomy" id="316275"/>
    <lineage>
        <taxon>Bacteria</taxon>
        <taxon>Pseudomonadati</taxon>
        <taxon>Pseudomonadota</taxon>
        <taxon>Gammaproteobacteria</taxon>
        <taxon>Vibrionales</taxon>
        <taxon>Vibrionaceae</taxon>
        <taxon>Aliivibrio</taxon>
    </lineage>
</organism>
<dbReference type="Proteomes" id="UP000001730">
    <property type="component" value="Chromosome 1"/>
</dbReference>
<dbReference type="EMBL" id="FM178379">
    <property type="protein sequence ID" value="CAQ77711.1"/>
    <property type="molecule type" value="Genomic_DNA"/>
</dbReference>
<feature type="domain" description="DUF2007" evidence="1">
    <location>
        <begin position="3"/>
        <end position="64"/>
    </location>
</feature>
<dbReference type="AlphaFoldDB" id="B6ENX9"/>
<keyword evidence="3" id="KW-1185">Reference proteome</keyword>
<accession>B6ENX9</accession>
<sequence>MEVLARFSFPHEAHIAKASLEAAGIGSVIADEHTVNAQWLYSNAVGGVRLMVNEADVEMALSIINTDFSEAVINSPETEIIKNCCPNCGSEDLVLFTKGKKPAFVVFILLGFPLFFFKHGYKCQGCNEFIQKVE</sequence>
<reference evidence="2 3" key="1">
    <citation type="journal article" date="2008" name="BMC Genomics">
        <title>The genome sequence of the fish pathogen Aliivibrio salmonicida strain LFI1238 shows extensive evidence of gene decay.</title>
        <authorList>
            <person name="Hjerde E."/>
            <person name="Lorentzen M.S."/>
            <person name="Holden M.T."/>
            <person name="Seeger K."/>
            <person name="Paulsen S."/>
            <person name="Bason N."/>
            <person name="Churcher C."/>
            <person name="Harris D."/>
            <person name="Norbertczak H."/>
            <person name="Quail M.A."/>
            <person name="Sanders S."/>
            <person name="Thurston S."/>
            <person name="Parkhill J."/>
            <person name="Willassen N.P."/>
            <person name="Thomson N.R."/>
        </authorList>
    </citation>
    <scope>NUCLEOTIDE SEQUENCE [LARGE SCALE GENOMIC DNA]</scope>
    <source>
        <strain evidence="2 3">LFI1238</strain>
    </source>
</reference>
<dbReference type="SUPFAM" id="SSF54913">
    <property type="entry name" value="GlnB-like"/>
    <property type="match status" value="1"/>
</dbReference>
<dbReference type="HOGENOM" id="CLU_130977_1_0_6"/>
<dbReference type="KEGG" id="vsa:VSAL_I0026"/>
<dbReference type="InterPro" id="IPR011322">
    <property type="entry name" value="N-reg_PII-like_a/b"/>
</dbReference>
<name>B6ENX9_ALISL</name>
<evidence type="ECO:0000313" key="3">
    <source>
        <dbReference type="Proteomes" id="UP000001730"/>
    </source>
</evidence>
<evidence type="ECO:0000259" key="1">
    <source>
        <dbReference type="Pfam" id="PF09413"/>
    </source>
</evidence>
<dbReference type="Gene3D" id="3.30.70.790">
    <property type="entry name" value="UreE, C-terminal domain"/>
    <property type="match status" value="1"/>
</dbReference>